<dbReference type="EMBL" id="KQ971371">
    <property type="protein sequence ID" value="EFA10023.1"/>
    <property type="molecule type" value="Genomic_DNA"/>
</dbReference>
<evidence type="ECO:0000313" key="5">
    <source>
        <dbReference type="Proteomes" id="UP000007266"/>
    </source>
</evidence>
<reference evidence="4 5" key="1">
    <citation type="journal article" date="2008" name="Nature">
        <title>The genome of the model beetle and pest Tribolium castaneum.</title>
        <authorList>
            <consortium name="Tribolium Genome Sequencing Consortium"/>
            <person name="Richards S."/>
            <person name="Gibbs R.A."/>
            <person name="Weinstock G.M."/>
            <person name="Brown S.J."/>
            <person name="Denell R."/>
            <person name="Beeman R.W."/>
            <person name="Gibbs R."/>
            <person name="Beeman R.W."/>
            <person name="Brown S.J."/>
            <person name="Bucher G."/>
            <person name="Friedrich M."/>
            <person name="Grimmelikhuijzen C.J."/>
            <person name="Klingler M."/>
            <person name="Lorenzen M."/>
            <person name="Richards S."/>
            <person name="Roth S."/>
            <person name="Schroder R."/>
            <person name="Tautz D."/>
            <person name="Zdobnov E.M."/>
            <person name="Muzny D."/>
            <person name="Gibbs R.A."/>
            <person name="Weinstock G.M."/>
            <person name="Attaway T."/>
            <person name="Bell S."/>
            <person name="Buhay C.J."/>
            <person name="Chandrabose M.N."/>
            <person name="Chavez D."/>
            <person name="Clerk-Blankenburg K.P."/>
            <person name="Cree A."/>
            <person name="Dao M."/>
            <person name="Davis C."/>
            <person name="Chacko J."/>
            <person name="Dinh H."/>
            <person name="Dugan-Rocha S."/>
            <person name="Fowler G."/>
            <person name="Garner T.T."/>
            <person name="Garnes J."/>
            <person name="Gnirke A."/>
            <person name="Hawes A."/>
            <person name="Hernandez J."/>
            <person name="Hines S."/>
            <person name="Holder M."/>
            <person name="Hume J."/>
            <person name="Jhangiani S.N."/>
            <person name="Joshi V."/>
            <person name="Khan Z.M."/>
            <person name="Jackson L."/>
            <person name="Kovar C."/>
            <person name="Kowis A."/>
            <person name="Lee S."/>
            <person name="Lewis L.R."/>
            <person name="Margolis J."/>
            <person name="Morgan M."/>
            <person name="Nazareth L.V."/>
            <person name="Nguyen N."/>
            <person name="Okwuonu G."/>
            <person name="Parker D."/>
            <person name="Richards S."/>
            <person name="Ruiz S.J."/>
            <person name="Santibanez J."/>
            <person name="Savard J."/>
            <person name="Scherer S.E."/>
            <person name="Schneider B."/>
            <person name="Sodergren E."/>
            <person name="Tautz D."/>
            <person name="Vattahil S."/>
            <person name="Villasana D."/>
            <person name="White C.S."/>
            <person name="Wright R."/>
            <person name="Park Y."/>
            <person name="Beeman R.W."/>
            <person name="Lord J."/>
            <person name="Oppert B."/>
            <person name="Lorenzen M."/>
            <person name="Brown S."/>
            <person name="Wang L."/>
            <person name="Savard J."/>
            <person name="Tautz D."/>
            <person name="Richards S."/>
            <person name="Weinstock G."/>
            <person name="Gibbs R.A."/>
            <person name="Liu Y."/>
            <person name="Worley K."/>
            <person name="Weinstock G."/>
            <person name="Elsik C.G."/>
            <person name="Reese J.T."/>
            <person name="Elhaik E."/>
            <person name="Landan G."/>
            <person name="Graur D."/>
            <person name="Arensburger P."/>
            <person name="Atkinson P."/>
            <person name="Beeman R.W."/>
            <person name="Beidler J."/>
            <person name="Brown S.J."/>
            <person name="Demuth J.P."/>
            <person name="Drury D.W."/>
            <person name="Du Y.Z."/>
            <person name="Fujiwara H."/>
            <person name="Lorenzen M."/>
            <person name="Maselli V."/>
            <person name="Osanai M."/>
            <person name="Park Y."/>
            <person name="Robertson H.M."/>
            <person name="Tu Z."/>
            <person name="Wang J.J."/>
            <person name="Wang S."/>
            <person name="Richards S."/>
            <person name="Song H."/>
            <person name="Zhang L."/>
            <person name="Sodergren E."/>
            <person name="Werner D."/>
            <person name="Stanke M."/>
            <person name="Morgenstern B."/>
            <person name="Solovyev V."/>
            <person name="Kosarev P."/>
            <person name="Brown G."/>
            <person name="Chen H.C."/>
            <person name="Ermolaeva O."/>
            <person name="Hlavina W."/>
            <person name="Kapustin Y."/>
            <person name="Kiryutin B."/>
            <person name="Kitts P."/>
            <person name="Maglott D."/>
            <person name="Pruitt K."/>
            <person name="Sapojnikov V."/>
            <person name="Souvorov A."/>
            <person name="Mackey A.J."/>
            <person name="Waterhouse R.M."/>
            <person name="Wyder S."/>
            <person name="Zdobnov E.M."/>
            <person name="Zdobnov E.M."/>
            <person name="Wyder S."/>
            <person name="Kriventseva E.V."/>
            <person name="Kadowaki T."/>
            <person name="Bork P."/>
            <person name="Aranda M."/>
            <person name="Bao R."/>
            <person name="Beermann A."/>
            <person name="Berns N."/>
            <person name="Bolognesi R."/>
            <person name="Bonneton F."/>
            <person name="Bopp D."/>
            <person name="Brown S.J."/>
            <person name="Bucher G."/>
            <person name="Butts T."/>
            <person name="Chaumot A."/>
            <person name="Denell R.E."/>
            <person name="Ferrier D.E."/>
            <person name="Friedrich M."/>
            <person name="Gordon C.M."/>
            <person name="Jindra M."/>
            <person name="Klingler M."/>
            <person name="Lan Q."/>
            <person name="Lattorff H.M."/>
            <person name="Laudet V."/>
            <person name="von Levetsow C."/>
            <person name="Liu Z."/>
            <person name="Lutz R."/>
            <person name="Lynch J.A."/>
            <person name="da Fonseca R.N."/>
            <person name="Posnien N."/>
            <person name="Reuter R."/>
            <person name="Roth S."/>
            <person name="Savard J."/>
            <person name="Schinko J.B."/>
            <person name="Schmitt C."/>
            <person name="Schoppmeier M."/>
            <person name="Schroder R."/>
            <person name="Shippy T.D."/>
            <person name="Simonnet F."/>
            <person name="Marques-Souza H."/>
            <person name="Tautz D."/>
            <person name="Tomoyasu Y."/>
            <person name="Trauner J."/>
            <person name="Van der Zee M."/>
            <person name="Vervoort M."/>
            <person name="Wittkopp N."/>
            <person name="Wimmer E.A."/>
            <person name="Yang X."/>
            <person name="Jones A.K."/>
            <person name="Sattelle D.B."/>
            <person name="Ebert P.R."/>
            <person name="Nelson D."/>
            <person name="Scott J.G."/>
            <person name="Beeman R.W."/>
            <person name="Muthukrishnan S."/>
            <person name="Kramer K.J."/>
            <person name="Arakane Y."/>
            <person name="Beeman R.W."/>
            <person name="Zhu Q."/>
            <person name="Hogenkamp D."/>
            <person name="Dixit R."/>
            <person name="Oppert B."/>
            <person name="Jiang H."/>
            <person name="Zou Z."/>
            <person name="Marshall J."/>
            <person name="Elpidina E."/>
            <person name="Vinokurov K."/>
            <person name="Oppert C."/>
            <person name="Zou Z."/>
            <person name="Evans J."/>
            <person name="Lu Z."/>
            <person name="Zhao P."/>
            <person name="Sumathipala N."/>
            <person name="Altincicek B."/>
            <person name="Vilcinskas A."/>
            <person name="Williams M."/>
            <person name="Hultmark D."/>
            <person name="Hetru C."/>
            <person name="Jiang H."/>
            <person name="Grimmelikhuijzen C.J."/>
            <person name="Hauser F."/>
            <person name="Cazzamali G."/>
            <person name="Williamson M."/>
            <person name="Park Y."/>
            <person name="Li B."/>
            <person name="Tanaka Y."/>
            <person name="Predel R."/>
            <person name="Neupert S."/>
            <person name="Schachtner J."/>
            <person name="Verleyen P."/>
            <person name="Raible F."/>
            <person name="Bork P."/>
            <person name="Friedrich M."/>
            <person name="Walden K.K."/>
            <person name="Robertson H.M."/>
            <person name="Angeli S."/>
            <person name="Foret S."/>
            <person name="Bucher G."/>
            <person name="Schuetz S."/>
            <person name="Maleszka R."/>
            <person name="Wimmer E.A."/>
            <person name="Beeman R.W."/>
            <person name="Lorenzen M."/>
            <person name="Tomoyasu Y."/>
            <person name="Miller S.C."/>
            <person name="Grossmann D."/>
            <person name="Bucher G."/>
        </authorList>
    </citation>
    <scope>NUCLEOTIDE SEQUENCE [LARGE SCALE GENOMIC DNA]</scope>
    <source>
        <strain evidence="4 5">Georgia GA2</strain>
    </source>
</reference>
<evidence type="ECO:0000313" key="4">
    <source>
        <dbReference type="EMBL" id="EFA10023.1"/>
    </source>
</evidence>
<dbReference type="InterPro" id="IPR009057">
    <property type="entry name" value="Homeodomain-like_sf"/>
</dbReference>
<dbReference type="Pfam" id="PF01498">
    <property type="entry name" value="HTH_Tnp_Tc3_2"/>
    <property type="match status" value="1"/>
</dbReference>
<dbReference type="GO" id="GO:0005634">
    <property type="term" value="C:nucleus"/>
    <property type="evidence" value="ECO:0007669"/>
    <property type="project" value="UniProtKB-SubCell"/>
</dbReference>
<dbReference type="STRING" id="7070.D6X0I2"/>
<keyword evidence="5" id="KW-1185">Reference proteome</keyword>
<gene>
    <name evidence="4" type="primary">AUGUSTUS-3.0.2_12195</name>
    <name evidence="4" type="ORF">TcasGA2_TC012195</name>
</gene>
<keyword evidence="2" id="KW-0563">Paired box</keyword>
<dbReference type="GO" id="GO:0006355">
    <property type="term" value="P:regulation of DNA-templated transcription"/>
    <property type="evidence" value="ECO:0007669"/>
    <property type="project" value="InterPro"/>
</dbReference>
<dbReference type="InParanoid" id="D6X0I2"/>
<dbReference type="InterPro" id="IPR001523">
    <property type="entry name" value="Paired_dom"/>
</dbReference>
<dbReference type="OMA" id="ERTMNAN"/>
<evidence type="ECO:0000256" key="2">
    <source>
        <dbReference type="ARBA" id="ARBA00022724"/>
    </source>
</evidence>
<dbReference type="AlphaFoldDB" id="D6X0I2"/>
<name>D6X0I2_TRICA</name>
<accession>D6X0I2</accession>
<dbReference type="PhylomeDB" id="D6X0I2"/>
<sequence length="248" mass="29053">MPTGTPIGKELKERVIDAFLNNEKQADIARRFQLPRYSVSKIIIRYNERGHLNNNPKSGRPRKTTINMDRRIKRISENDPWKSSSKIIAEIPEVGVSTRTIQRRLVAAKLFSRRPAKKPLISRFSVGVFFVELCGSVEGNMDRFIYKDILQDVMLPYAEWEMPLRFIFQQDNDPKHTSALVNLNPIENLWEEVERRIRIQKFPNKQSLIDKIKEVWSNLDENVIQKLISSMPRRCQKIILNNGYAINY</sequence>
<dbReference type="InterPro" id="IPR036388">
    <property type="entry name" value="WH-like_DNA-bd_sf"/>
</dbReference>
<dbReference type="PANTHER" id="PTHR23022">
    <property type="entry name" value="TRANSPOSABLE ELEMENT-RELATED"/>
    <property type="match status" value="1"/>
</dbReference>
<dbReference type="GO" id="GO:0003677">
    <property type="term" value="F:DNA binding"/>
    <property type="evidence" value="ECO:0007669"/>
    <property type="project" value="InterPro"/>
</dbReference>
<reference evidence="4 5" key="2">
    <citation type="journal article" date="2010" name="Nucleic Acids Res.">
        <title>BeetleBase in 2010: revisions to provide comprehensive genomic information for Tribolium castaneum.</title>
        <authorList>
            <person name="Kim H.S."/>
            <person name="Murphy T."/>
            <person name="Xia J."/>
            <person name="Caragea D."/>
            <person name="Park Y."/>
            <person name="Beeman R.W."/>
            <person name="Lorenzen M.D."/>
            <person name="Butcher S."/>
            <person name="Manak J.R."/>
            <person name="Brown S.J."/>
        </authorList>
    </citation>
    <scope>GENOME REANNOTATION</scope>
    <source>
        <strain evidence="4 5">Georgia GA2</strain>
    </source>
</reference>
<comment type="subcellular location">
    <subcellularLocation>
        <location evidence="1">Nucleus</location>
    </subcellularLocation>
</comment>
<dbReference type="PROSITE" id="PS51057">
    <property type="entry name" value="PAIRED_2"/>
    <property type="match status" value="1"/>
</dbReference>
<proteinExistence type="predicted"/>
<evidence type="ECO:0000256" key="1">
    <source>
        <dbReference type="ARBA" id="ARBA00004123"/>
    </source>
</evidence>
<dbReference type="GO" id="GO:0015074">
    <property type="term" value="P:DNA integration"/>
    <property type="evidence" value="ECO:0007669"/>
    <property type="project" value="InterPro"/>
</dbReference>
<dbReference type="InterPro" id="IPR052338">
    <property type="entry name" value="Transposase_5"/>
</dbReference>
<dbReference type="InterPro" id="IPR002492">
    <property type="entry name" value="Transposase_Tc1-like"/>
</dbReference>
<organism evidence="4 5">
    <name type="scientific">Tribolium castaneum</name>
    <name type="common">Red flour beetle</name>
    <dbReference type="NCBI Taxonomy" id="7070"/>
    <lineage>
        <taxon>Eukaryota</taxon>
        <taxon>Metazoa</taxon>
        <taxon>Ecdysozoa</taxon>
        <taxon>Arthropoda</taxon>
        <taxon>Hexapoda</taxon>
        <taxon>Insecta</taxon>
        <taxon>Pterygota</taxon>
        <taxon>Neoptera</taxon>
        <taxon>Endopterygota</taxon>
        <taxon>Coleoptera</taxon>
        <taxon>Polyphaga</taxon>
        <taxon>Cucujiformia</taxon>
        <taxon>Tenebrionidae</taxon>
        <taxon>Tenebrionidae incertae sedis</taxon>
        <taxon>Tribolium</taxon>
    </lineage>
</organism>
<protein>
    <submittedName>
        <fullName evidence="4">Transposable element Tcb2 transposase-like Protein</fullName>
    </submittedName>
</protein>
<dbReference type="Gene3D" id="3.30.420.10">
    <property type="entry name" value="Ribonuclease H-like superfamily/Ribonuclease H"/>
    <property type="match status" value="1"/>
</dbReference>
<dbReference type="SUPFAM" id="SSF46689">
    <property type="entry name" value="Homeodomain-like"/>
    <property type="match status" value="1"/>
</dbReference>
<dbReference type="Proteomes" id="UP000007266">
    <property type="component" value="Linkage group 9"/>
</dbReference>
<dbReference type="PANTHER" id="PTHR23022:SF134">
    <property type="entry name" value="TRANSPOSABLE ELEMENT TC1 TRANSPOSASE"/>
    <property type="match status" value="1"/>
</dbReference>
<evidence type="ECO:0000259" key="3">
    <source>
        <dbReference type="PROSITE" id="PS51057"/>
    </source>
</evidence>
<dbReference type="Gene3D" id="1.10.10.10">
    <property type="entry name" value="Winged helix-like DNA-binding domain superfamily/Winged helix DNA-binding domain"/>
    <property type="match status" value="1"/>
</dbReference>
<dbReference type="InterPro" id="IPR036397">
    <property type="entry name" value="RNaseH_sf"/>
</dbReference>
<feature type="domain" description="Paired" evidence="3">
    <location>
        <begin position="1"/>
        <end position="104"/>
    </location>
</feature>
<dbReference type="GO" id="GO:0006313">
    <property type="term" value="P:DNA transposition"/>
    <property type="evidence" value="ECO:0007669"/>
    <property type="project" value="InterPro"/>
</dbReference>
<dbReference type="HOGENOM" id="CLU_033666_0_4_1"/>